<dbReference type="GO" id="GO:0006044">
    <property type="term" value="P:N-acetylglucosamine metabolic process"/>
    <property type="evidence" value="ECO:0007669"/>
    <property type="project" value="TreeGrafter"/>
</dbReference>
<dbReference type="GO" id="GO:0006790">
    <property type="term" value="P:sulfur compound metabolic process"/>
    <property type="evidence" value="ECO:0007669"/>
    <property type="project" value="TreeGrafter"/>
</dbReference>
<dbReference type="GO" id="GO:0001517">
    <property type="term" value="F:N-acetylglucosamine 6-O-sulfotransferase activity"/>
    <property type="evidence" value="ECO:0007669"/>
    <property type="project" value="TreeGrafter"/>
</dbReference>
<sequence length="163" mass="19310">MEETYPDGYYFIKYEDLRRTPYIKTREIFNFLRGTNTKNPDDDYSDSIPKSFQEPPSSIFQYFRSRVYANLLRNAPTWSAEQNAPTWSTEQSHFPPYQQWRTMITQDELTKVEEECKESLDLLNYRIFGSVESSRNASLSLFEGEQEFSIMQDSGTDSEYIYS</sequence>
<dbReference type="InterPro" id="IPR027417">
    <property type="entry name" value="P-loop_NTPase"/>
</dbReference>
<dbReference type="AlphaFoldDB" id="A0AAN8XGX3"/>
<evidence type="ECO:0000313" key="1">
    <source>
        <dbReference type="EMBL" id="KAK7084210.1"/>
    </source>
</evidence>
<comment type="caution">
    <text evidence="1">The sequence shown here is derived from an EMBL/GenBank/DDBJ whole genome shotgun (WGS) entry which is preliminary data.</text>
</comment>
<dbReference type="Proteomes" id="UP001381693">
    <property type="component" value="Unassembled WGS sequence"/>
</dbReference>
<dbReference type="InterPro" id="IPR051135">
    <property type="entry name" value="Gal/GlcNAc/GalNAc_ST"/>
</dbReference>
<proteinExistence type="predicted"/>
<evidence type="ECO:0000313" key="2">
    <source>
        <dbReference type="Proteomes" id="UP001381693"/>
    </source>
</evidence>
<dbReference type="EMBL" id="JAXCGZ010002207">
    <property type="protein sequence ID" value="KAK7084210.1"/>
    <property type="molecule type" value="Genomic_DNA"/>
</dbReference>
<dbReference type="Gene3D" id="3.40.50.300">
    <property type="entry name" value="P-loop containing nucleotide triphosphate hydrolases"/>
    <property type="match status" value="1"/>
</dbReference>
<dbReference type="SUPFAM" id="SSF52540">
    <property type="entry name" value="P-loop containing nucleoside triphosphate hydrolases"/>
    <property type="match status" value="1"/>
</dbReference>
<name>A0AAN8XGX3_HALRR</name>
<keyword evidence="2" id="KW-1185">Reference proteome</keyword>
<gene>
    <name evidence="1" type="ORF">SK128_014036</name>
</gene>
<organism evidence="1 2">
    <name type="scientific">Halocaridina rubra</name>
    <name type="common">Hawaiian red shrimp</name>
    <dbReference type="NCBI Taxonomy" id="373956"/>
    <lineage>
        <taxon>Eukaryota</taxon>
        <taxon>Metazoa</taxon>
        <taxon>Ecdysozoa</taxon>
        <taxon>Arthropoda</taxon>
        <taxon>Crustacea</taxon>
        <taxon>Multicrustacea</taxon>
        <taxon>Malacostraca</taxon>
        <taxon>Eumalacostraca</taxon>
        <taxon>Eucarida</taxon>
        <taxon>Decapoda</taxon>
        <taxon>Pleocyemata</taxon>
        <taxon>Caridea</taxon>
        <taxon>Atyoidea</taxon>
        <taxon>Atyidae</taxon>
        <taxon>Halocaridina</taxon>
    </lineage>
</organism>
<accession>A0AAN8XGX3</accession>
<protein>
    <submittedName>
        <fullName evidence="1">Uncharacterized protein</fullName>
    </submittedName>
</protein>
<dbReference type="PANTHER" id="PTHR10704">
    <property type="entry name" value="CARBOHYDRATE SULFOTRANSFERASE"/>
    <property type="match status" value="1"/>
</dbReference>
<reference evidence="1 2" key="1">
    <citation type="submission" date="2023-11" db="EMBL/GenBank/DDBJ databases">
        <title>Halocaridina rubra genome assembly.</title>
        <authorList>
            <person name="Smith C."/>
        </authorList>
    </citation>
    <scope>NUCLEOTIDE SEQUENCE [LARGE SCALE GENOMIC DNA]</scope>
    <source>
        <strain evidence="1">EP-1</strain>
        <tissue evidence="1">Whole</tissue>
    </source>
</reference>
<dbReference type="PANTHER" id="PTHR10704:SF44">
    <property type="entry name" value="LD35051P-RELATED"/>
    <property type="match status" value="1"/>
</dbReference>